<dbReference type="PROSITE" id="PS50880">
    <property type="entry name" value="TOPRIM"/>
    <property type="match status" value="1"/>
</dbReference>
<evidence type="ECO:0000313" key="15">
    <source>
        <dbReference type="EMBL" id="MFC7392768.1"/>
    </source>
</evidence>
<dbReference type="GO" id="GO:0003917">
    <property type="term" value="F:DNA topoisomerase type I (single strand cut, ATP-independent) activity"/>
    <property type="evidence" value="ECO:0007669"/>
    <property type="project" value="UniProtKB-EC"/>
</dbReference>
<dbReference type="Gene3D" id="1.10.460.10">
    <property type="entry name" value="Topoisomerase I, domain 2"/>
    <property type="match status" value="1"/>
</dbReference>
<dbReference type="SMART" id="SM00436">
    <property type="entry name" value="TOP1Bc"/>
    <property type="match status" value="1"/>
</dbReference>
<keyword evidence="4" id="KW-0479">Metal-binding</keyword>
<evidence type="ECO:0000256" key="8">
    <source>
        <dbReference type="ARBA" id="ARBA00023235"/>
    </source>
</evidence>
<evidence type="ECO:0000256" key="9">
    <source>
        <dbReference type="ARBA" id="ARBA00030003"/>
    </source>
</evidence>
<keyword evidence="6" id="KW-0799">Topoisomerase</keyword>
<evidence type="ECO:0000259" key="13">
    <source>
        <dbReference type="PROSITE" id="PS50880"/>
    </source>
</evidence>
<dbReference type="Gene3D" id="1.10.290.10">
    <property type="entry name" value="Topoisomerase I, domain 4"/>
    <property type="match status" value="1"/>
</dbReference>
<evidence type="ECO:0000256" key="3">
    <source>
        <dbReference type="ARBA" id="ARBA00012891"/>
    </source>
</evidence>
<dbReference type="Proteomes" id="UP001596505">
    <property type="component" value="Unassembled WGS sequence"/>
</dbReference>
<dbReference type="InterPro" id="IPR023405">
    <property type="entry name" value="Topo_IA_core_domain"/>
</dbReference>
<dbReference type="InterPro" id="IPR023406">
    <property type="entry name" value="Topo_IA_AS"/>
</dbReference>
<keyword evidence="7" id="KW-0238">DNA-binding</keyword>
<keyword evidence="5" id="KW-0460">Magnesium</keyword>
<evidence type="ECO:0000256" key="2">
    <source>
        <dbReference type="ARBA" id="ARBA00009446"/>
    </source>
</evidence>
<dbReference type="SMART" id="SM00437">
    <property type="entry name" value="TOP1Ac"/>
    <property type="match status" value="1"/>
</dbReference>
<proteinExistence type="inferred from homology"/>
<accession>A0ABW2PZG0</accession>
<dbReference type="InterPro" id="IPR034144">
    <property type="entry name" value="TOPRIM_TopoIII"/>
</dbReference>
<evidence type="ECO:0000256" key="11">
    <source>
        <dbReference type="ARBA" id="ARBA00032235"/>
    </source>
</evidence>
<dbReference type="InterPro" id="IPR000380">
    <property type="entry name" value="Topo_IA"/>
</dbReference>
<dbReference type="CDD" id="cd00186">
    <property type="entry name" value="TOP1Ac"/>
    <property type="match status" value="1"/>
</dbReference>
<evidence type="ECO:0000256" key="12">
    <source>
        <dbReference type="ARBA" id="ARBA00032877"/>
    </source>
</evidence>
<dbReference type="CDD" id="cd03362">
    <property type="entry name" value="TOPRIM_TopoIA_TopoIII"/>
    <property type="match status" value="1"/>
</dbReference>
<dbReference type="NCBIfam" id="TIGR01056">
    <property type="entry name" value="topB"/>
    <property type="match status" value="1"/>
</dbReference>
<dbReference type="InterPro" id="IPR013824">
    <property type="entry name" value="Topo_IA_cen_sub1"/>
</dbReference>
<evidence type="ECO:0000256" key="6">
    <source>
        <dbReference type="ARBA" id="ARBA00023029"/>
    </source>
</evidence>
<dbReference type="PANTHER" id="PTHR11390">
    <property type="entry name" value="PROKARYOTIC DNA TOPOISOMERASE"/>
    <property type="match status" value="1"/>
</dbReference>
<dbReference type="InterPro" id="IPR013826">
    <property type="entry name" value="Topo_IA_cen_sub3"/>
</dbReference>
<dbReference type="Gene3D" id="2.70.20.10">
    <property type="entry name" value="Topoisomerase I, domain 3"/>
    <property type="match status" value="1"/>
</dbReference>
<sequence>MGLVLILAEKPSQARAYADAFQKTAKKDGYIVVTDHRYFQDHAIITWGFGHLVELVKPGDYKKEWGKWRLDNLPILPDHFKFDVPRDKKKQFNIVKNLLNQADEIIVATDADREGENIARSIIRHAGAEHKPTKRLWINSLEVAEIQKGFKNLKPGHQYLSIYEEAQSRQIADWLVGMNASPLYSLLLQKKGISAAFSIGRVQTPTLYMIYTRQQEINNFKPEPFFELYADVNVQNGVFKARYKERFTKKEDVQALLVKHGLQEQENGHITKLTKELKQTKSPKLHSLSTLQSKANKRWKYSPSSVLQTVQRLYEKKLLTYPRTDANYITNSEFAYLKGHLSAYQSVANVSFEVAYPAARKRYVDSSKVQEHYAIIPTKTVPSQKTLAGLNAKEKNIYFEVLLNTIAMFAPDYQYEETNVEADVKGIVFQASGKIEKVKGWKSLFLHEHEDKEKEQEPKLPAMREGEPALVKPAIKEDVTKPPRPYTEGQLINMMKTCGRAIEDEDAQQILKDIEGIGTEATRASIIETLKNREYIAIKKNKVEVTKKGEILCQSVEGNLLSKPEMTAQWEKFLRLIGEGKKTKEVFLKNINKFICHLIEQTPSQLASISIEHNIEEAQNEKMIGACPSCKKGYIVDKGKFYGCSGYQNGCRFTLPKLFLGKKISKTNLKKLLSAQKTNLIKGFKSKSGKTFNAYLQLKDGKIEMDFGNKN</sequence>
<comment type="similarity">
    <text evidence="2">Belongs to the type IA topoisomerase family.</text>
</comment>
<dbReference type="PANTHER" id="PTHR11390:SF21">
    <property type="entry name" value="DNA TOPOISOMERASE 3-ALPHA"/>
    <property type="match status" value="1"/>
</dbReference>
<evidence type="ECO:0000256" key="5">
    <source>
        <dbReference type="ARBA" id="ARBA00022842"/>
    </source>
</evidence>
<dbReference type="EMBL" id="JBHTCO010000005">
    <property type="protein sequence ID" value="MFC7392768.1"/>
    <property type="molecule type" value="Genomic_DNA"/>
</dbReference>
<organism evidence="15 16">
    <name type="scientific">Scopulibacillus cellulosilyticus</name>
    <dbReference type="NCBI Taxonomy" id="2665665"/>
    <lineage>
        <taxon>Bacteria</taxon>
        <taxon>Bacillati</taxon>
        <taxon>Bacillota</taxon>
        <taxon>Bacilli</taxon>
        <taxon>Bacillales</taxon>
        <taxon>Sporolactobacillaceae</taxon>
        <taxon>Scopulibacillus</taxon>
    </lineage>
</organism>
<dbReference type="InterPro" id="IPR003601">
    <property type="entry name" value="Topo_IA_2"/>
</dbReference>
<dbReference type="PROSITE" id="PS00396">
    <property type="entry name" value="TOPO_IA_1"/>
    <property type="match status" value="1"/>
</dbReference>
<keyword evidence="16" id="KW-1185">Reference proteome</keyword>
<dbReference type="Pfam" id="PF01131">
    <property type="entry name" value="Topoisom_bac"/>
    <property type="match status" value="1"/>
</dbReference>
<dbReference type="Pfam" id="PF13342">
    <property type="entry name" value="Toprim_Crpt"/>
    <property type="match status" value="1"/>
</dbReference>
<keyword evidence="8 15" id="KW-0413">Isomerase</keyword>
<dbReference type="InterPro" id="IPR003602">
    <property type="entry name" value="Topo_IA_DNA-bd_dom"/>
</dbReference>
<dbReference type="InterPro" id="IPR006171">
    <property type="entry name" value="TOPRIM_dom"/>
</dbReference>
<dbReference type="InterPro" id="IPR005738">
    <property type="entry name" value="TopoIII"/>
</dbReference>
<name>A0ABW2PZG0_9BACL</name>
<evidence type="ECO:0000256" key="1">
    <source>
        <dbReference type="ARBA" id="ARBA00000213"/>
    </source>
</evidence>
<protein>
    <recommendedName>
        <fullName evidence="3">DNA topoisomerase</fullName>
        <ecNumber evidence="3">5.6.2.1</ecNumber>
    </recommendedName>
    <alternativeName>
        <fullName evidence="12">Omega-protein</fullName>
    </alternativeName>
    <alternativeName>
        <fullName evidence="11">Relaxing enzyme</fullName>
    </alternativeName>
    <alternativeName>
        <fullName evidence="9">Swivelase</fullName>
    </alternativeName>
    <alternativeName>
        <fullName evidence="10">Untwisting enzyme</fullName>
    </alternativeName>
</protein>
<dbReference type="SMART" id="SM00493">
    <property type="entry name" value="TOPRIM"/>
    <property type="match status" value="1"/>
</dbReference>
<gene>
    <name evidence="15" type="primary">topB</name>
    <name evidence="15" type="ORF">ACFQRG_07185</name>
</gene>
<dbReference type="InterPro" id="IPR013497">
    <property type="entry name" value="Topo_IA_cen"/>
</dbReference>
<dbReference type="PRINTS" id="PR00417">
    <property type="entry name" value="PRTPISMRASEI"/>
</dbReference>
<evidence type="ECO:0000256" key="7">
    <source>
        <dbReference type="ARBA" id="ARBA00023125"/>
    </source>
</evidence>
<dbReference type="RefSeq" id="WP_380965177.1">
    <property type="nucleotide sequence ID" value="NZ_JBHTCO010000005.1"/>
</dbReference>
<evidence type="ECO:0000313" key="16">
    <source>
        <dbReference type="Proteomes" id="UP001596505"/>
    </source>
</evidence>
<dbReference type="EC" id="5.6.2.1" evidence="3"/>
<dbReference type="NCBIfam" id="NF005829">
    <property type="entry name" value="PRK07726.1"/>
    <property type="match status" value="1"/>
</dbReference>
<comment type="catalytic activity">
    <reaction evidence="1">
        <text>ATP-independent breakage of single-stranded DNA, followed by passage and rejoining.</text>
        <dbReference type="EC" id="5.6.2.1"/>
    </reaction>
</comment>
<feature type="domain" description="Topo IA-type catalytic" evidence="14">
    <location>
        <begin position="159"/>
        <end position="599"/>
    </location>
</feature>
<evidence type="ECO:0000256" key="4">
    <source>
        <dbReference type="ARBA" id="ARBA00022723"/>
    </source>
</evidence>
<dbReference type="Gene3D" id="3.40.50.140">
    <property type="match status" value="1"/>
</dbReference>
<evidence type="ECO:0000259" key="14">
    <source>
        <dbReference type="PROSITE" id="PS52039"/>
    </source>
</evidence>
<comment type="caution">
    <text evidence="15">The sequence shown here is derived from an EMBL/GenBank/DDBJ whole genome shotgun (WGS) entry which is preliminary data.</text>
</comment>
<dbReference type="Pfam" id="PF01751">
    <property type="entry name" value="Toprim"/>
    <property type="match status" value="1"/>
</dbReference>
<feature type="domain" description="Toprim" evidence="13">
    <location>
        <begin position="3"/>
        <end position="142"/>
    </location>
</feature>
<dbReference type="SUPFAM" id="SSF56712">
    <property type="entry name" value="Prokaryotic type I DNA topoisomerase"/>
    <property type="match status" value="1"/>
</dbReference>
<dbReference type="PROSITE" id="PS52039">
    <property type="entry name" value="TOPO_IA_2"/>
    <property type="match status" value="1"/>
</dbReference>
<dbReference type="InterPro" id="IPR025589">
    <property type="entry name" value="Toprim_C_rpt"/>
</dbReference>
<reference evidence="16" key="1">
    <citation type="journal article" date="2019" name="Int. J. Syst. Evol. Microbiol.">
        <title>The Global Catalogue of Microorganisms (GCM) 10K type strain sequencing project: providing services to taxonomists for standard genome sequencing and annotation.</title>
        <authorList>
            <consortium name="The Broad Institute Genomics Platform"/>
            <consortium name="The Broad Institute Genome Sequencing Center for Infectious Disease"/>
            <person name="Wu L."/>
            <person name="Ma J."/>
        </authorList>
    </citation>
    <scope>NUCLEOTIDE SEQUENCE [LARGE SCALE GENOMIC DNA]</scope>
    <source>
        <strain evidence="16">CGMCC 1.16305</strain>
    </source>
</reference>
<evidence type="ECO:0000256" key="10">
    <source>
        <dbReference type="ARBA" id="ARBA00031985"/>
    </source>
</evidence>
<dbReference type="InterPro" id="IPR013825">
    <property type="entry name" value="Topo_IA_cen_sub2"/>
</dbReference>